<keyword evidence="1" id="KW-0472">Membrane</keyword>
<protein>
    <submittedName>
        <fullName evidence="2">Uncharacterized protein</fullName>
    </submittedName>
</protein>
<keyword evidence="1" id="KW-0812">Transmembrane</keyword>
<dbReference type="EMBL" id="CAJOBR010003991">
    <property type="protein sequence ID" value="CAF4761398.1"/>
    <property type="molecule type" value="Genomic_DNA"/>
</dbReference>
<evidence type="ECO:0000313" key="3">
    <source>
        <dbReference type="Proteomes" id="UP000663848"/>
    </source>
</evidence>
<feature type="transmembrane region" description="Helical" evidence="1">
    <location>
        <begin position="85"/>
        <end position="111"/>
    </location>
</feature>
<dbReference type="Proteomes" id="UP000663848">
    <property type="component" value="Unassembled WGS sequence"/>
</dbReference>
<accession>A0A821M5G7</accession>
<gene>
    <name evidence="2" type="ORF">QYT958_LOCUS21644</name>
</gene>
<name>A0A821M5G7_9BILA</name>
<keyword evidence="1" id="KW-1133">Transmembrane helix</keyword>
<sequence length="154" mass="17932">SVYCDRERRLKLLKQQKQQRQQQQYLSKILLNTTDSIPFDNDRAELIDNTDDIEDAAVVTIEANPFANESSEQEQQDNIDLQITVCVLIVSAIFLGCNLPNFFIFIWRYIYNSSFSTIGYIFVYMSIIPLIVAYTVNYFIFNHLAAYLFRNSSS</sequence>
<feature type="transmembrane region" description="Helical" evidence="1">
    <location>
        <begin position="117"/>
        <end position="141"/>
    </location>
</feature>
<dbReference type="SUPFAM" id="SSF81321">
    <property type="entry name" value="Family A G protein-coupled receptor-like"/>
    <property type="match status" value="1"/>
</dbReference>
<organism evidence="2 3">
    <name type="scientific">Rotaria socialis</name>
    <dbReference type="NCBI Taxonomy" id="392032"/>
    <lineage>
        <taxon>Eukaryota</taxon>
        <taxon>Metazoa</taxon>
        <taxon>Spiralia</taxon>
        <taxon>Gnathifera</taxon>
        <taxon>Rotifera</taxon>
        <taxon>Eurotatoria</taxon>
        <taxon>Bdelloidea</taxon>
        <taxon>Philodinida</taxon>
        <taxon>Philodinidae</taxon>
        <taxon>Rotaria</taxon>
    </lineage>
</organism>
<feature type="non-terminal residue" evidence="2">
    <location>
        <position position="154"/>
    </location>
</feature>
<comment type="caution">
    <text evidence="2">The sequence shown here is derived from an EMBL/GenBank/DDBJ whole genome shotgun (WGS) entry which is preliminary data.</text>
</comment>
<dbReference type="Gene3D" id="1.20.1070.10">
    <property type="entry name" value="Rhodopsin 7-helix transmembrane proteins"/>
    <property type="match status" value="1"/>
</dbReference>
<evidence type="ECO:0000313" key="2">
    <source>
        <dbReference type="EMBL" id="CAF4761398.1"/>
    </source>
</evidence>
<proteinExistence type="predicted"/>
<dbReference type="AlphaFoldDB" id="A0A821M5G7"/>
<evidence type="ECO:0000256" key="1">
    <source>
        <dbReference type="SAM" id="Phobius"/>
    </source>
</evidence>
<reference evidence="2" key="1">
    <citation type="submission" date="2021-02" db="EMBL/GenBank/DDBJ databases">
        <authorList>
            <person name="Nowell W R."/>
        </authorList>
    </citation>
    <scope>NUCLEOTIDE SEQUENCE</scope>
</reference>